<keyword evidence="3" id="KW-1185">Reference proteome</keyword>
<protein>
    <submittedName>
        <fullName evidence="2">Uncharacterized protein</fullName>
    </submittedName>
</protein>
<name>A0A3B7MNH7_9BACT</name>
<dbReference type="Proteomes" id="UP000263900">
    <property type="component" value="Chromosome"/>
</dbReference>
<dbReference type="RefSeq" id="WP_119050475.1">
    <property type="nucleotide sequence ID" value="NZ_CP032157.1"/>
</dbReference>
<feature type="signal peptide" evidence="1">
    <location>
        <begin position="1"/>
        <end position="20"/>
    </location>
</feature>
<reference evidence="2 3" key="1">
    <citation type="submission" date="2018-09" db="EMBL/GenBank/DDBJ databases">
        <title>Genome sequencing of strain 6GH32-13.</title>
        <authorList>
            <person name="Weon H.-Y."/>
            <person name="Heo J."/>
            <person name="Kwon S.-W."/>
        </authorList>
    </citation>
    <scope>NUCLEOTIDE SEQUENCE [LARGE SCALE GENOMIC DNA]</scope>
    <source>
        <strain evidence="2 3">5GH32-13</strain>
    </source>
</reference>
<proteinExistence type="predicted"/>
<dbReference type="AlphaFoldDB" id="A0A3B7MNH7"/>
<organism evidence="2 3">
    <name type="scientific">Paraflavitalea soli</name>
    <dbReference type="NCBI Taxonomy" id="2315862"/>
    <lineage>
        <taxon>Bacteria</taxon>
        <taxon>Pseudomonadati</taxon>
        <taxon>Bacteroidota</taxon>
        <taxon>Chitinophagia</taxon>
        <taxon>Chitinophagales</taxon>
        <taxon>Chitinophagaceae</taxon>
        <taxon>Paraflavitalea</taxon>
    </lineage>
</organism>
<keyword evidence="1" id="KW-0732">Signal</keyword>
<accession>A0A3B7MNH7</accession>
<feature type="chain" id="PRO_5017823022" evidence="1">
    <location>
        <begin position="21"/>
        <end position="119"/>
    </location>
</feature>
<evidence type="ECO:0000313" key="3">
    <source>
        <dbReference type="Proteomes" id="UP000263900"/>
    </source>
</evidence>
<dbReference type="KEGG" id="pseg:D3H65_11625"/>
<dbReference type="EMBL" id="CP032157">
    <property type="protein sequence ID" value="AXY74590.1"/>
    <property type="molecule type" value="Genomic_DNA"/>
</dbReference>
<evidence type="ECO:0000256" key="1">
    <source>
        <dbReference type="SAM" id="SignalP"/>
    </source>
</evidence>
<gene>
    <name evidence="2" type="ORF">D3H65_11625</name>
</gene>
<sequence length="119" mass="13101">MKKILLAFAILFTSVTSSFAYQEVIYCNPMVGYAGTSVSINATCSYIKFDCSWYSFTGSSSAGSAVAYGDILIGEYSWWTGNNSPSYSSGAFYSRYWGSVQMTMSATNCYGESKLEWMP</sequence>
<evidence type="ECO:0000313" key="2">
    <source>
        <dbReference type="EMBL" id="AXY74590.1"/>
    </source>
</evidence>